<dbReference type="AlphaFoldDB" id="A0A4Q9QV73"/>
<dbReference type="PIRSF" id="PIRSF015557">
    <property type="entry name" value="UCP015557"/>
    <property type="match status" value="1"/>
</dbReference>
<evidence type="ECO:0000256" key="7">
    <source>
        <dbReference type="ARBA" id="ARBA00048472"/>
    </source>
</evidence>
<protein>
    <recommendedName>
        <fullName evidence="5">Protein-arginine rhamnosyltransferase</fullName>
    </recommendedName>
    <alternativeName>
        <fullName evidence="6">EF-P arginine rhamnosyltransferase</fullName>
    </alternativeName>
</protein>
<evidence type="ECO:0000256" key="1">
    <source>
        <dbReference type="ARBA" id="ARBA00022676"/>
    </source>
</evidence>
<comment type="function">
    <text evidence="3">Protein-arginine rhamnosyltransferase that catalyzes the transfer of a single rhamnose to elongation factor P (EF-P) on 'Lys-32', a modification required for EF-P-dependent rescue of polyproline stalled ribosomes.</text>
</comment>
<evidence type="ECO:0000256" key="4">
    <source>
        <dbReference type="ARBA" id="ARBA00024346"/>
    </source>
</evidence>
<dbReference type="EMBL" id="QJUP01000048">
    <property type="protein sequence ID" value="TBU87624.1"/>
    <property type="molecule type" value="Genomic_DNA"/>
</dbReference>
<gene>
    <name evidence="8" type="primary">earP</name>
    <name evidence="8" type="ORF">DNJ96_18930</name>
</gene>
<accession>A0A4Q9QV73</accession>
<proteinExistence type="inferred from homology"/>
<dbReference type="InterPro" id="IPR016633">
    <property type="entry name" value="EarP"/>
</dbReference>
<sequence>MPGKVTWDIFCCVVDNFGDVGVTWRLARQLVAEHGMSVRLWIDDMGTFARLVPQADCELGRQYCAGVEICQWPRLWQPVEPADVVVEAFACDLPEAYVRAMAAATRRILWINLEYLSAEDWILDCHAIASLRPDGLQKYFFFPGFVAGSGGLLRERDLLARRSRFQADDQARLEFLGRLGVEADAGCRLISLFAYENPALAGWFDELSRDERDNLVLVPQGRVLGDVQAWAGVGRMRAGDCHERGSLRIVVLPFLTQDDYDRLLWCCDFNAVRGEESFIRAQWAGRAFVWHIYRQEEDAHWDKLRAFFRLYAEGLSDGARAALKAFWHAWNLGQEAGDAWNGLLAYESELAVHAGYWADAQALNGDLASNLLRFHADWASA</sequence>
<comment type="caution">
    <text evidence="8">The sequence shown here is derived from an EMBL/GenBank/DDBJ whole genome shotgun (WGS) entry which is preliminary data.</text>
</comment>
<dbReference type="GO" id="GO:0106361">
    <property type="term" value="F:protein-arginine rhamnosyltransferase activity"/>
    <property type="evidence" value="ECO:0007669"/>
    <property type="project" value="InterPro"/>
</dbReference>
<keyword evidence="8" id="KW-0648">Protein biosynthesis</keyword>
<dbReference type="RefSeq" id="WP_131186235.1">
    <property type="nucleotide sequence ID" value="NZ_QJUO01000057.1"/>
</dbReference>
<evidence type="ECO:0000313" key="8">
    <source>
        <dbReference type="EMBL" id="TBU87624.1"/>
    </source>
</evidence>
<evidence type="ECO:0000313" key="9">
    <source>
        <dbReference type="Proteomes" id="UP000292639"/>
    </source>
</evidence>
<reference evidence="8 9" key="1">
    <citation type="submission" date="2018-06" db="EMBL/GenBank/DDBJ databases">
        <title>Three novel Pseudomonas species isolated from symptomatic oak.</title>
        <authorList>
            <person name="Bueno-Gonzalez V."/>
            <person name="Brady C."/>
        </authorList>
    </citation>
    <scope>NUCLEOTIDE SEQUENCE [LARGE SCALE GENOMIC DNA]</scope>
    <source>
        <strain evidence="8 9">P17C</strain>
    </source>
</reference>
<keyword evidence="9" id="KW-1185">Reference proteome</keyword>
<dbReference type="GO" id="GO:0003746">
    <property type="term" value="F:translation elongation factor activity"/>
    <property type="evidence" value="ECO:0007669"/>
    <property type="project" value="UniProtKB-KW"/>
</dbReference>
<evidence type="ECO:0000256" key="5">
    <source>
        <dbReference type="ARBA" id="ARBA00024416"/>
    </source>
</evidence>
<keyword evidence="8" id="KW-0251">Elongation factor</keyword>
<dbReference type="NCBIfam" id="TIGR03837">
    <property type="entry name" value="efp_Arg_rhamno"/>
    <property type="match status" value="1"/>
</dbReference>
<keyword evidence="1" id="KW-0328">Glycosyltransferase</keyword>
<name>A0A4Q9QV73_9GAMM</name>
<organism evidence="8 9">
    <name type="scientific">Stutzerimonas kirkiae</name>
    <dbReference type="NCBI Taxonomy" id="2211392"/>
    <lineage>
        <taxon>Bacteria</taxon>
        <taxon>Pseudomonadati</taxon>
        <taxon>Pseudomonadota</taxon>
        <taxon>Gammaproteobacteria</taxon>
        <taxon>Pseudomonadales</taxon>
        <taxon>Pseudomonadaceae</taxon>
        <taxon>Stutzerimonas</taxon>
    </lineage>
</organism>
<evidence type="ECO:0000256" key="6">
    <source>
        <dbReference type="ARBA" id="ARBA00030025"/>
    </source>
</evidence>
<dbReference type="Proteomes" id="UP000292639">
    <property type="component" value="Unassembled WGS sequence"/>
</dbReference>
<comment type="similarity">
    <text evidence="4">Belongs to the glycosyltransferase 104 family.</text>
</comment>
<dbReference type="Pfam" id="PF10093">
    <property type="entry name" value="EarP"/>
    <property type="match status" value="1"/>
</dbReference>
<dbReference type="OrthoDB" id="209085at2"/>
<evidence type="ECO:0000256" key="2">
    <source>
        <dbReference type="ARBA" id="ARBA00022679"/>
    </source>
</evidence>
<keyword evidence="2 8" id="KW-0808">Transferase</keyword>
<comment type="catalytic activity">
    <reaction evidence="7">
        <text>dTDP-beta-L-rhamnose + L-arginyl-[protein] = N(omega)-(alpha-L-rhamnosyl)-L-arginyl-[protein] + dTDP + H(+)</text>
        <dbReference type="Rhea" id="RHEA:66692"/>
        <dbReference type="Rhea" id="RHEA-COMP:10532"/>
        <dbReference type="Rhea" id="RHEA-COMP:17096"/>
        <dbReference type="ChEBI" id="CHEBI:15378"/>
        <dbReference type="ChEBI" id="CHEBI:29965"/>
        <dbReference type="ChEBI" id="CHEBI:57510"/>
        <dbReference type="ChEBI" id="CHEBI:58369"/>
        <dbReference type="ChEBI" id="CHEBI:167445"/>
    </reaction>
    <physiologicalReaction direction="left-to-right" evidence="7">
        <dbReference type="Rhea" id="RHEA:66693"/>
    </physiologicalReaction>
</comment>
<evidence type="ECO:0000256" key="3">
    <source>
        <dbReference type="ARBA" id="ARBA00024303"/>
    </source>
</evidence>